<dbReference type="EMBL" id="JAMXWF010000052">
    <property type="protein sequence ID" value="MDQ6413105.1"/>
    <property type="molecule type" value="Genomic_DNA"/>
</dbReference>
<dbReference type="OrthoDB" id="7205933at2"/>
<keyword evidence="7" id="KW-1185">Reference proteome</keyword>
<dbReference type="Proteomes" id="UP001209412">
    <property type="component" value="Unassembled WGS sequence"/>
</dbReference>
<reference evidence="5" key="2">
    <citation type="submission" date="2022-06" db="EMBL/GenBank/DDBJ databases">
        <title>PHB producers.</title>
        <authorList>
            <person name="Besaury L."/>
        </authorList>
    </citation>
    <scope>NUCLEOTIDE SEQUENCE</scope>
    <source>
        <strain evidence="4 7">SEWS6</strain>
    </source>
</reference>
<dbReference type="EMBL" id="JAPKHW010000052">
    <property type="protein sequence ID" value="MCX4151291.1"/>
    <property type="molecule type" value="Genomic_DNA"/>
</dbReference>
<evidence type="ECO:0000313" key="3">
    <source>
        <dbReference type="EMBL" id="KAE8759026.1"/>
    </source>
</evidence>
<organism evidence="3 6">
    <name type="scientific">Paraburkholderia madseniana</name>
    <dbReference type="NCBI Taxonomy" id="2599607"/>
    <lineage>
        <taxon>Bacteria</taxon>
        <taxon>Pseudomonadati</taxon>
        <taxon>Pseudomonadota</taxon>
        <taxon>Betaproteobacteria</taxon>
        <taxon>Burkholderiales</taxon>
        <taxon>Burkholderiaceae</taxon>
        <taxon>Paraburkholderia</taxon>
    </lineage>
</organism>
<dbReference type="PROSITE" id="PS50846">
    <property type="entry name" value="HMA_2"/>
    <property type="match status" value="1"/>
</dbReference>
<dbReference type="Proteomes" id="UP000463700">
    <property type="component" value="Unassembled WGS sequence"/>
</dbReference>
<dbReference type="AlphaFoldDB" id="A0A6N6WEV6"/>
<dbReference type="PRINTS" id="PR00946">
    <property type="entry name" value="HGSCAVENGER"/>
</dbReference>
<feature type="domain" description="HMA" evidence="2">
    <location>
        <begin position="24"/>
        <end position="90"/>
    </location>
</feature>
<dbReference type="InterPro" id="IPR036163">
    <property type="entry name" value="HMA_dom_sf"/>
</dbReference>
<accession>A0A6N6WEV6</accession>
<feature type="signal peptide" evidence="1">
    <location>
        <begin position="1"/>
        <end position="20"/>
    </location>
</feature>
<feature type="chain" id="PRO_5044645169" evidence="1">
    <location>
        <begin position="21"/>
        <end position="97"/>
    </location>
</feature>
<evidence type="ECO:0000259" key="2">
    <source>
        <dbReference type="PROSITE" id="PS50846"/>
    </source>
</evidence>
<evidence type="ECO:0000313" key="7">
    <source>
        <dbReference type="Proteomes" id="UP001209412"/>
    </source>
</evidence>
<proteinExistence type="predicted"/>
<gene>
    <name evidence="3" type="ORF">FSO04_15705</name>
    <name evidence="5" type="ORF">NIE36_38950</name>
    <name evidence="4" type="ORF">OSB80_39045</name>
</gene>
<dbReference type="EMBL" id="VOSW01000026">
    <property type="protein sequence ID" value="KAE8759026.1"/>
    <property type="molecule type" value="Genomic_DNA"/>
</dbReference>
<dbReference type="Gene3D" id="3.30.70.100">
    <property type="match status" value="1"/>
</dbReference>
<dbReference type="CDD" id="cd00371">
    <property type="entry name" value="HMA"/>
    <property type="match status" value="1"/>
</dbReference>
<dbReference type="Proteomes" id="UP001242288">
    <property type="component" value="Unassembled WGS sequence"/>
</dbReference>
<sequence length="97" mass="10299">MKKLIAVLVATALSASTALAEELRKVTLDVTKMDCAVCPITVRKAVEKVHGVASAKVDFAGKRTQVVFDPNKASVDALTNATATTDSSYPTHVRQVQ</sequence>
<dbReference type="Pfam" id="PF00403">
    <property type="entry name" value="HMA"/>
    <property type="match status" value="1"/>
</dbReference>
<evidence type="ECO:0000313" key="6">
    <source>
        <dbReference type="Proteomes" id="UP000463700"/>
    </source>
</evidence>
<dbReference type="InterPro" id="IPR001802">
    <property type="entry name" value="MerP/CopZ"/>
</dbReference>
<keyword evidence="1" id="KW-0732">Signal</keyword>
<reference evidence="3 6" key="1">
    <citation type="journal article" date="2020" name="Int. J. Syst. Evol. Microbiol.">
        <title>Paraburkholderia madseniana sp. nov., a phenolic acid-degrading bacterium isolated from acidic forest soil.</title>
        <authorList>
            <person name="Wilhelm R.C."/>
            <person name="Murphy S.J.L."/>
            <person name="Feriancek N.M."/>
            <person name="Karasz D.C."/>
            <person name="DeRito C.M."/>
            <person name="Newman J.D."/>
            <person name="Buckley D.H."/>
        </authorList>
    </citation>
    <scope>NUCLEOTIDE SEQUENCE [LARGE SCALE GENOMIC DNA]</scope>
    <source>
        <strain evidence="3 6">RP11</strain>
    </source>
</reference>
<comment type="caution">
    <text evidence="3">The sequence shown here is derived from an EMBL/GenBank/DDBJ whole genome shotgun (WGS) entry which is preliminary data.</text>
</comment>
<protein>
    <submittedName>
        <fullName evidence="4">Cation transporter</fullName>
    </submittedName>
    <submittedName>
        <fullName evidence="5">Heavy-metal-associated domain-containing protein</fullName>
    </submittedName>
    <submittedName>
        <fullName evidence="3">Mercuric transport protein periplasmic component</fullName>
    </submittedName>
</protein>
<dbReference type="RefSeq" id="WP_154560563.1">
    <property type="nucleotide sequence ID" value="NZ_JAMXWF010000052.1"/>
</dbReference>
<evidence type="ECO:0000313" key="4">
    <source>
        <dbReference type="EMBL" id="MCX4151291.1"/>
    </source>
</evidence>
<dbReference type="SUPFAM" id="SSF55008">
    <property type="entry name" value="HMA, heavy metal-associated domain"/>
    <property type="match status" value="1"/>
</dbReference>
<dbReference type="GO" id="GO:0046872">
    <property type="term" value="F:metal ion binding"/>
    <property type="evidence" value="ECO:0007669"/>
    <property type="project" value="InterPro"/>
</dbReference>
<name>A0A6N6WEV6_9BURK</name>
<evidence type="ECO:0000313" key="5">
    <source>
        <dbReference type="EMBL" id="MDQ6413105.1"/>
    </source>
</evidence>
<dbReference type="InterPro" id="IPR006121">
    <property type="entry name" value="HMA_dom"/>
</dbReference>
<evidence type="ECO:0000256" key="1">
    <source>
        <dbReference type="SAM" id="SignalP"/>
    </source>
</evidence>